<reference evidence="1 2" key="1">
    <citation type="submission" date="2019-12" db="EMBL/GenBank/DDBJ databases">
        <title>Nocardia macrotermitis sp. nov. and Nocardia aurantia sp. nov., isolated from the gut of the fungus growing-termite Macrotermes natalensis.</title>
        <authorList>
            <person name="Christine B."/>
            <person name="Rene B."/>
        </authorList>
    </citation>
    <scope>NUCLEOTIDE SEQUENCE [LARGE SCALE GENOMIC DNA]</scope>
    <source>
        <strain evidence="1 2">DSM 102126</strain>
    </source>
</reference>
<keyword evidence="2" id="KW-1185">Reference proteome</keyword>
<dbReference type="OrthoDB" id="3487276at2"/>
<proteinExistence type="predicted"/>
<dbReference type="Proteomes" id="UP000431901">
    <property type="component" value="Unassembled WGS sequence"/>
</dbReference>
<sequence>MHASPPGPADPGKLTNQRVVFLEALSLTLRERYSDVSCEISRLTAGLPPTLRVERQEVAEDVGCDLSVDGWAFVWGFDPRNVIGPVADLRRAAFAVANVLGIRHHPDH</sequence>
<dbReference type="RefSeq" id="WP_161102075.1">
    <property type="nucleotide sequence ID" value="NZ_JBHLYI010000005.1"/>
</dbReference>
<comment type="caution">
    <text evidence="1">The sequence shown here is derived from an EMBL/GenBank/DDBJ whole genome shotgun (WGS) entry which is preliminary data.</text>
</comment>
<accession>A0A6I4W3K8</accession>
<evidence type="ECO:0000313" key="2">
    <source>
        <dbReference type="Proteomes" id="UP000431901"/>
    </source>
</evidence>
<gene>
    <name evidence="1" type="ORF">GQ466_08110</name>
</gene>
<dbReference type="AlphaFoldDB" id="A0A6I4W3K8"/>
<name>A0A6I4W3K8_9ACTN</name>
<dbReference type="EMBL" id="WUTW01000001">
    <property type="protein sequence ID" value="MXQ63998.1"/>
    <property type="molecule type" value="Genomic_DNA"/>
</dbReference>
<organism evidence="1 2">
    <name type="scientific">Actinomadura rayongensis</name>
    <dbReference type="NCBI Taxonomy" id="1429076"/>
    <lineage>
        <taxon>Bacteria</taxon>
        <taxon>Bacillati</taxon>
        <taxon>Actinomycetota</taxon>
        <taxon>Actinomycetes</taxon>
        <taxon>Streptosporangiales</taxon>
        <taxon>Thermomonosporaceae</taxon>
        <taxon>Actinomadura</taxon>
    </lineage>
</organism>
<protein>
    <submittedName>
        <fullName evidence="1">Uncharacterized protein</fullName>
    </submittedName>
</protein>
<evidence type="ECO:0000313" key="1">
    <source>
        <dbReference type="EMBL" id="MXQ63998.1"/>
    </source>
</evidence>